<dbReference type="Pfam" id="PF05840">
    <property type="entry name" value="Phage_GPA"/>
    <property type="match status" value="1"/>
</dbReference>
<evidence type="ECO:0000256" key="7">
    <source>
        <dbReference type="SAM" id="MobiDB-lite"/>
    </source>
</evidence>
<dbReference type="GO" id="GO:0004519">
    <property type="term" value="F:endonuclease activity"/>
    <property type="evidence" value="ECO:0007669"/>
    <property type="project" value="UniProtKB-KW"/>
</dbReference>
<comment type="similarity">
    <text evidence="2">Belongs to the phage GPA family.</text>
</comment>
<dbReference type="GO" id="GO:0006260">
    <property type="term" value="P:DNA replication"/>
    <property type="evidence" value="ECO:0007669"/>
    <property type="project" value="UniProtKB-KW"/>
</dbReference>
<evidence type="ECO:0000256" key="6">
    <source>
        <dbReference type="ARBA" id="ARBA00022801"/>
    </source>
</evidence>
<reference evidence="9" key="2">
    <citation type="submission" date="2020-01" db="EMBL/GenBank/DDBJ databases">
        <authorList>
            <consortium name="NCBI Pathogen Detection Project"/>
        </authorList>
    </citation>
    <scope>NUCLEOTIDE SEQUENCE</scope>
    <source>
        <strain evidence="9">OLC2673_Aeromonas</strain>
    </source>
</reference>
<feature type="region of interest" description="Disordered" evidence="7">
    <location>
        <begin position="51"/>
        <end position="79"/>
    </location>
</feature>
<dbReference type="InterPro" id="IPR008766">
    <property type="entry name" value="Replication_gene_A-like"/>
</dbReference>
<gene>
    <name evidence="9" type="ORF">JAJ28_001588</name>
</gene>
<accession>A0AAD3UA80</accession>
<keyword evidence="3" id="KW-0235">DNA replication</keyword>
<comment type="caution">
    <text evidence="9">The sequence shown here is derived from an EMBL/GenBank/DDBJ whole genome shotgun (WGS) entry which is preliminary data.</text>
</comment>
<keyword evidence="5 9" id="KW-0255">Endonuclease</keyword>
<feature type="domain" description="Replication gene A protein-like" evidence="8">
    <location>
        <begin position="218"/>
        <end position="548"/>
    </location>
</feature>
<dbReference type="Proteomes" id="UP000859505">
    <property type="component" value="Unassembled WGS sequence"/>
</dbReference>
<evidence type="ECO:0000256" key="1">
    <source>
        <dbReference type="ARBA" id="ARBA00003293"/>
    </source>
</evidence>
<keyword evidence="4" id="KW-0540">Nuclease</keyword>
<keyword evidence="6" id="KW-0378">Hydrolase</keyword>
<sequence>MHRGFAMNALKSLQSRLVGFRILRRTRGVHIKAECRAILRRCRAVRATLRHAPSPQPGDDAHHALTCASTKGHPRRQPNAATLRARVTKMTHILRLHRLPFCPLDEASKPLHQRSHNTPASEEVIRAYFIGPPSAYDLDWALDLLMFSVKRGKGGSVQLPDELIGELFVGYCVRRVPAILKGGACKDANMWLSDRVKVFRQVQADLPEPLELLQRKEHREQLAMNYVERVQRLLDAATNGHANTVPATYLWRVCGQPLKPWGFLPTLPRFKGTEARDTFIAAHLIRWLDPQWWVRKLRKLWEQYREHCAILLGKVRRGVSPYVSSYALRAFNERQFAAEQWLKSMEAYNEEHDIAISLADAVASSMANPSNRRDELVVRARGFSDAADEMGYVGLFFTWTAPSQYHPWKTTPQGYGQPLRTTENPKYQGHTPRDTNTYLGTLWKRCRAALARRGIEYFGFRVVEPHHDGTPHWHLLLFVNPAQQHELISTMQRYALSHDLGDLERKRHPVSKRPYSDITPRFDWKVMDPAKGGAVGYIVKYIAKNIDGHQIGDEGDLEAETAASEGARRVRAWASLWGLRQFQQLGGPSVSVWRELRRLPGRVQEKEGRTVAPLESEIMEECRRYADAANWKEFTYSMGGPVCPRDARPVRLHHLIDLAKNKYGEDVTRLVGVAAGSAVKRTRLDGWVLRRKVADTPAESTEEVLSKQSEAGFGERSEVPLSGVSCAPWSSGSNCTHTEPPTESLHNKVPCTNLVIK</sequence>
<evidence type="ECO:0000256" key="2">
    <source>
        <dbReference type="ARBA" id="ARBA00009260"/>
    </source>
</evidence>
<evidence type="ECO:0000313" key="9">
    <source>
        <dbReference type="EMBL" id="HAT6343873.1"/>
    </source>
</evidence>
<name>A0AAD3UA80_AERHY</name>
<evidence type="ECO:0000256" key="4">
    <source>
        <dbReference type="ARBA" id="ARBA00022722"/>
    </source>
</evidence>
<evidence type="ECO:0000256" key="5">
    <source>
        <dbReference type="ARBA" id="ARBA00022759"/>
    </source>
</evidence>
<dbReference type="EMBL" id="DACTUL010000009">
    <property type="protein sequence ID" value="HAT6343873.1"/>
    <property type="molecule type" value="Genomic_DNA"/>
</dbReference>
<evidence type="ECO:0000256" key="3">
    <source>
        <dbReference type="ARBA" id="ARBA00022705"/>
    </source>
</evidence>
<evidence type="ECO:0000313" key="10">
    <source>
        <dbReference type="Proteomes" id="UP000859505"/>
    </source>
</evidence>
<organism evidence="9 10">
    <name type="scientific">Aeromonas hydrophila</name>
    <dbReference type="NCBI Taxonomy" id="644"/>
    <lineage>
        <taxon>Bacteria</taxon>
        <taxon>Pseudomonadati</taxon>
        <taxon>Pseudomonadota</taxon>
        <taxon>Gammaproteobacteria</taxon>
        <taxon>Aeromonadales</taxon>
        <taxon>Aeromonadaceae</taxon>
        <taxon>Aeromonas</taxon>
    </lineage>
</organism>
<comment type="function">
    <text evidence="1">Possible endonuclease which induces a single-strand cut and initiates DNA replication.</text>
</comment>
<proteinExistence type="inferred from homology"/>
<evidence type="ECO:0000259" key="8">
    <source>
        <dbReference type="Pfam" id="PF05840"/>
    </source>
</evidence>
<reference evidence="9" key="1">
    <citation type="journal article" date="2018" name="Genome Biol.">
        <title>SKESA: strategic k-mer extension for scrupulous assemblies.</title>
        <authorList>
            <person name="Souvorov A."/>
            <person name="Agarwala R."/>
            <person name="Lipman D.J."/>
        </authorList>
    </citation>
    <scope>NUCLEOTIDE SEQUENCE</scope>
    <source>
        <strain evidence="9">OLC2673_Aeromonas</strain>
    </source>
</reference>
<protein>
    <submittedName>
        <fullName evidence="9">Replication endonuclease</fullName>
    </submittedName>
</protein>
<dbReference type="GO" id="GO:0016787">
    <property type="term" value="F:hydrolase activity"/>
    <property type="evidence" value="ECO:0007669"/>
    <property type="project" value="UniProtKB-KW"/>
</dbReference>
<dbReference type="AlphaFoldDB" id="A0AAD3UA80"/>